<feature type="compositionally biased region" description="Basic and acidic residues" evidence="1">
    <location>
        <begin position="39"/>
        <end position="79"/>
    </location>
</feature>
<reference evidence="2 3" key="1">
    <citation type="submission" date="2017-10" db="EMBL/GenBank/DDBJ databases">
        <title>Comparative genomics in systemic dimorphic fungi from Ajellomycetaceae.</title>
        <authorList>
            <person name="Munoz J.F."/>
            <person name="Mcewen J.G."/>
            <person name="Clay O.K."/>
            <person name="Cuomo C.A."/>
        </authorList>
    </citation>
    <scope>NUCLEOTIDE SEQUENCE [LARGE SCALE GENOMIC DNA]</scope>
    <source>
        <strain evidence="2 3">UAMH5409</strain>
    </source>
</reference>
<sequence>MSFLAIPRSRLLYSPISCLRVFTPSVTAAGFHNSSARSVLKESDRHREGVDREGVAAEIEERKSSHHRQVQEGDPRWHESLASASEADVKADRGEITQAQNEEVEQHVQKGRGGMKKPTSQEKEDTMQS</sequence>
<name>A0A2B7XPJ9_9EURO</name>
<organism evidence="2 3">
    <name type="scientific">Helicocarpus griseus UAMH5409</name>
    <dbReference type="NCBI Taxonomy" id="1447875"/>
    <lineage>
        <taxon>Eukaryota</taxon>
        <taxon>Fungi</taxon>
        <taxon>Dikarya</taxon>
        <taxon>Ascomycota</taxon>
        <taxon>Pezizomycotina</taxon>
        <taxon>Eurotiomycetes</taxon>
        <taxon>Eurotiomycetidae</taxon>
        <taxon>Onygenales</taxon>
        <taxon>Ajellomycetaceae</taxon>
        <taxon>Helicocarpus</taxon>
    </lineage>
</organism>
<dbReference type="Proteomes" id="UP000223968">
    <property type="component" value="Unassembled WGS sequence"/>
</dbReference>
<dbReference type="AlphaFoldDB" id="A0A2B7XPJ9"/>
<evidence type="ECO:0000256" key="1">
    <source>
        <dbReference type="SAM" id="MobiDB-lite"/>
    </source>
</evidence>
<keyword evidence="3" id="KW-1185">Reference proteome</keyword>
<feature type="compositionally biased region" description="Basic and acidic residues" evidence="1">
    <location>
        <begin position="119"/>
        <end position="129"/>
    </location>
</feature>
<comment type="caution">
    <text evidence="2">The sequence shown here is derived from an EMBL/GenBank/DDBJ whole genome shotgun (WGS) entry which is preliminary data.</text>
</comment>
<feature type="region of interest" description="Disordered" evidence="1">
    <location>
        <begin position="33"/>
        <end position="129"/>
    </location>
</feature>
<gene>
    <name evidence="2" type="ORF">AJ79_05230</name>
</gene>
<dbReference type="EMBL" id="PDNB01000081">
    <property type="protein sequence ID" value="PGH10870.1"/>
    <property type="molecule type" value="Genomic_DNA"/>
</dbReference>
<evidence type="ECO:0000313" key="2">
    <source>
        <dbReference type="EMBL" id="PGH10870.1"/>
    </source>
</evidence>
<proteinExistence type="predicted"/>
<protein>
    <submittedName>
        <fullName evidence="2">Uncharacterized protein</fullName>
    </submittedName>
</protein>
<dbReference type="OrthoDB" id="529205at2759"/>
<evidence type="ECO:0000313" key="3">
    <source>
        <dbReference type="Proteomes" id="UP000223968"/>
    </source>
</evidence>
<accession>A0A2B7XPJ9</accession>